<evidence type="ECO:0000256" key="1">
    <source>
        <dbReference type="ARBA" id="ARBA00004418"/>
    </source>
</evidence>
<organism evidence="6 7">
    <name type="scientific">Rhizobium meliloti (strain 1021)</name>
    <name type="common">Ensifer meliloti</name>
    <name type="synonym">Sinorhizobium meliloti</name>
    <dbReference type="NCBI Taxonomy" id="266834"/>
    <lineage>
        <taxon>Bacteria</taxon>
        <taxon>Pseudomonadati</taxon>
        <taxon>Pseudomonadota</taxon>
        <taxon>Alphaproteobacteria</taxon>
        <taxon>Hyphomicrobiales</taxon>
        <taxon>Rhizobiaceae</taxon>
        <taxon>Sinorhizobium/Ensifer group</taxon>
        <taxon>Sinorhizobium</taxon>
    </lineage>
</organism>
<feature type="signal peptide" evidence="4">
    <location>
        <begin position="1"/>
        <end position="34"/>
    </location>
</feature>
<dbReference type="Proteomes" id="UP000001976">
    <property type="component" value="Chromosome"/>
</dbReference>
<accession>Q92LE5</accession>
<keyword evidence="7" id="KW-1185">Reference proteome</keyword>
<feature type="chain" id="PRO_5004318697" evidence="4">
    <location>
        <begin position="35"/>
        <end position="532"/>
    </location>
</feature>
<dbReference type="InterPro" id="IPR000914">
    <property type="entry name" value="SBP_5_dom"/>
</dbReference>
<dbReference type="HOGENOM" id="CLU_017028_7_1_5"/>
<dbReference type="Pfam" id="PF00496">
    <property type="entry name" value="SBP_bac_5"/>
    <property type="match status" value="1"/>
</dbReference>
<comment type="similarity">
    <text evidence="2">Belongs to the bacterial solute-binding protein 5 family.</text>
</comment>
<dbReference type="RefSeq" id="WP_010970426.1">
    <property type="nucleotide sequence ID" value="NC_003047.1"/>
</dbReference>
<dbReference type="EMBL" id="AL591688">
    <property type="protein sequence ID" value="CAC47699.1"/>
    <property type="molecule type" value="Genomic_DNA"/>
</dbReference>
<dbReference type="Gene3D" id="3.40.190.10">
    <property type="entry name" value="Periplasmic binding protein-like II"/>
    <property type="match status" value="1"/>
</dbReference>
<evidence type="ECO:0000313" key="6">
    <source>
        <dbReference type="EMBL" id="CAC47699.1"/>
    </source>
</evidence>
<protein>
    <submittedName>
        <fullName evidence="6">Periplasmic dipeptide transport protein</fullName>
    </submittedName>
</protein>
<sequence length="532" mass="58926">MTPATTIKTTEKIAALKLSTALVAGLLFTSAANADTLRVMGGNLKIIDPIVTTSGDTLIHAYMIYDKLFEFDESGVPLPQLAEKVDISADNKSFTIKLRDGLKFSDGTPITSDDVIQSLTRWASRDQTGQLLRARTKDLVKIDDNTLRIDLTESFDVPSALAGITGNPAFIMPKRVASLPPTEALTDTVGSGPYQFDFSTWKPGQMRVYTKNSYYIPRDEAASFYAGRKEAVMDRIEFSYVPDPNTAMASMLTGKQDIWLDPPMANAVALRNNPNLKVVKGYSLQGLFVINHVVPPFDNVKAKQALTYLIDQKEINAIAVGDPEFWHACYAFLTCSGTYGNESVYDGHRGPANVEKAKELFNEAGYDGQPVVILDPTDWPEAHARALYLAQQLREIGVKVDLQAMDWGTLTSRRTSKEPADKGGWNLFPNVMEGQPASSPLTHLMLASSCEKAWFGWPCDKQIEDLRASFIRTVDIDEKKKIADELQARASAYLPFVMTGEYNVVMSYGLNIEGFIPSAPEPFFWNVRRKSQ</sequence>
<dbReference type="KEGG" id="sme:SMc03269"/>
<dbReference type="OrthoDB" id="9803988at2"/>
<dbReference type="SUPFAM" id="SSF53850">
    <property type="entry name" value="Periplasmic binding protein-like II"/>
    <property type="match status" value="1"/>
</dbReference>
<gene>
    <name evidence="6" type="ORF">SMc03269</name>
</gene>
<dbReference type="AlphaFoldDB" id="Q92LE5"/>
<dbReference type="PROSITE" id="PS01040">
    <property type="entry name" value="SBP_BACTERIAL_5"/>
    <property type="match status" value="1"/>
</dbReference>
<dbReference type="PATRIC" id="fig|266834.11.peg.4663"/>
<comment type="subcellular location">
    <subcellularLocation>
        <location evidence="1">Periplasm</location>
    </subcellularLocation>
</comment>
<reference evidence="7" key="2">
    <citation type="journal article" date="2001" name="Science">
        <title>The composite genome of the legume symbiont Sinorhizobium meliloti.</title>
        <authorList>
            <person name="Galibert F."/>
            <person name="Finan T.M."/>
            <person name="Long S.R."/>
            <person name="Puehler A."/>
            <person name="Abola P."/>
            <person name="Ampe F."/>
            <person name="Barloy-Hubler F."/>
            <person name="Barnett M.J."/>
            <person name="Becker A."/>
            <person name="Boistard P."/>
            <person name="Bothe G."/>
            <person name="Boutry M."/>
            <person name="Bowser L."/>
            <person name="Buhrmester J."/>
            <person name="Cadieu E."/>
            <person name="Capela D."/>
            <person name="Chain P."/>
            <person name="Cowie A."/>
            <person name="Davis R.W."/>
            <person name="Dreano S."/>
            <person name="Federspiel N.A."/>
            <person name="Fisher R.F."/>
            <person name="Gloux S."/>
            <person name="Godrie T."/>
            <person name="Goffeau A."/>
            <person name="Golding B."/>
            <person name="Gouzy J."/>
            <person name="Gurjal M."/>
            <person name="Hernandez-Lucas I."/>
            <person name="Hong A."/>
            <person name="Huizar L."/>
            <person name="Hyman R.W."/>
            <person name="Jones T."/>
            <person name="Kahn D."/>
            <person name="Kahn M.L."/>
            <person name="Kalman S."/>
            <person name="Keating D.H."/>
            <person name="Kiss E."/>
            <person name="Komp C."/>
            <person name="Lelaure V."/>
            <person name="Masuy D."/>
            <person name="Palm C."/>
            <person name="Peck M.C."/>
            <person name="Pohl T.M."/>
            <person name="Portetelle D."/>
            <person name="Purnelle B."/>
            <person name="Ramsperger U."/>
            <person name="Surzycki R."/>
            <person name="Thebault P."/>
            <person name="Vandenbol M."/>
            <person name="Vorhoelter F.J."/>
            <person name="Weidner S."/>
            <person name="Wells D.H."/>
            <person name="Wong K."/>
            <person name="Yeh K.-C."/>
            <person name="Batut J."/>
        </authorList>
    </citation>
    <scope>NUCLEOTIDE SEQUENCE [LARGE SCALE GENOMIC DNA]</scope>
    <source>
        <strain evidence="7">1021</strain>
    </source>
</reference>
<evidence type="ECO:0000313" key="7">
    <source>
        <dbReference type="Proteomes" id="UP000001976"/>
    </source>
</evidence>
<dbReference type="eggNOG" id="COG0747">
    <property type="taxonomic scope" value="Bacteria"/>
</dbReference>
<keyword evidence="3 4" id="KW-0732">Signal</keyword>
<reference evidence="6 7" key="1">
    <citation type="journal article" date="2001" name="Proc. Natl. Acad. Sci. U.S.A.">
        <title>Analysis of the chromosome sequence of the legume symbiont Sinorhizobium meliloti strain 1021.</title>
        <authorList>
            <person name="Capela D."/>
            <person name="Barloy-Hubler F."/>
            <person name="Gouzy J."/>
            <person name="Bothe G."/>
            <person name="Ampe F."/>
            <person name="Batut J."/>
            <person name="Boistard P."/>
            <person name="Becker A."/>
            <person name="Boutry M."/>
            <person name="Cadieu E."/>
            <person name="Dreano S."/>
            <person name="Gloux S."/>
            <person name="Godrie T."/>
            <person name="Goffeau A."/>
            <person name="Kahn D."/>
            <person name="Kiss E."/>
            <person name="Lelaure V."/>
            <person name="Masuy D."/>
            <person name="Pohl T."/>
            <person name="Portetelle D."/>
            <person name="Puehler A."/>
            <person name="Purnelle B."/>
            <person name="Ramsperger U."/>
            <person name="Renard C."/>
            <person name="Thebault P."/>
            <person name="Vandenbol M."/>
            <person name="Weidner S."/>
            <person name="Galibert F."/>
        </authorList>
    </citation>
    <scope>NUCLEOTIDE SEQUENCE [LARGE SCALE GENOMIC DNA]</scope>
    <source>
        <strain evidence="6 7">1021</strain>
    </source>
</reference>
<dbReference type="PANTHER" id="PTHR30290:SF38">
    <property type="entry name" value="D,D-DIPEPTIDE-BINDING PERIPLASMIC PROTEIN DDPA-RELATED"/>
    <property type="match status" value="1"/>
</dbReference>
<evidence type="ECO:0000256" key="2">
    <source>
        <dbReference type="ARBA" id="ARBA00005695"/>
    </source>
</evidence>
<dbReference type="CDD" id="cd08502">
    <property type="entry name" value="PBP2_NikA_DppA_OppA_like_16"/>
    <property type="match status" value="1"/>
</dbReference>
<dbReference type="InterPro" id="IPR023765">
    <property type="entry name" value="SBP_5_CS"/>
</dbReference>
<dbReference type="PANTHER" id="PTHR30290">
    <property type="entry name" value="PERIPLASMIC BINDING COMPONENT OF ABC TRANSPORTER"/>
    <property type="match status" value="1"/>
</dbReference>
<name>Q92LE5_RHIME</name>
<dbReference type="EnsemblBacteria" id="CAC47699">
    <property type="protein sequence ID" value="CAC47699"/>
    <property type="gene ID" value="SMc03269"/>
</dbReference>
<dbReference type="GO" id="GO:1904680">
    <property type="term" value="F:peptide transmembrane transporter activity"/>
    <property type="evidence" value="ECO:0007669"/>
    <property type="project" value="TreeGrafter"/>
</dbReference>
<evidence type="ECO:0000256" key="4">
    <source>
        <dbReference type="SAM" id="SignalP"/>
    </source>
</evidence>
<evidence type="ECO:0000259" key="5">
    <source>
        <dbReference type="Pfam" id="PF00496"/>
    </source>
</evidence>
<evidence type="ECO:0000256" key="3">
    <source>
        <dbReference type="ARBA" id="ARBA00022729"/>
    </source>
</evidence>
<dbReference type="Gene3D" id="3.10.105.10">
    <property type="entry name" value="Dipeptide-binding Protein, Domain 3"/>
    <property type="match status" value="1"/>
</dbReference>
<feature type="domain" description="Solute-binding protein family 5" evidence="5">
    <location>
        <begin position="78"/>
        <end position="418"/>
    </location>
</feature>
<proteinExistence type="inferred from homology"/>
<dbReference type="InterPro" id="IPR039424">
    <property type="entry name" value="SBP_5"/>
</dbReference>
<dbReference type="GO" id="GO:0015833">
    <property type="term" value="P:peptide transport"/>
    <property type="evidence" value="ECO:0007669"/>
    <property type="project" value="TreeGrafter"/>
</dbReference>